<comment type="caution">
    <text evidence="2">The sequence shown here is derived from an EMBL/GenBank/DDBJ whole genome shotgun (WGS) entry which is preliminary data.</text>
</comment>
<evidence type="ECO:0000256" key="1">
    <source>
        <dbReference type="SAM" id="Phobius"/>
    </source>
</evidence>
<dbReference type="PANTHER" id="PTHR23028:SF126">
    <property type="entry name" value="ACYLTRANSFERASE 3 DOMAIN-CONTAINING PROTEIN"/>
    <property type="match status" value="1"/>
</dbReference>
<organism evidence="2 3">
    <name type="scientific">Sporothrix bragantina</name>
    <dbReference type="NCBI Taxonomy" id="671064"/>
    <lineage>
        <taxon>Eukaryota</taxon>
        <taxon>Fungi</taxon>
        <taxon>Dikarya</taxon>
        <taxon>Ascomycota</taxon>
        <taxon>Pezizomycotina</taxon>
        <taxon>Sordariomycetes</taxon>
        <taxon>Sordariomycetidae</taxon>
        <taxon>Ophiostomatales</taxon>
        <taxon>Ophiostomataceae</taxon>
        <taxon>Sporothrix</taxon>
    </lineage>
</organism>
<accession>A0ABP0BKC5</accession>
<dbReference type="PANTHER" id="PTHR23028">
    <property type="entry name" value="ACETYLTRANSFERASE"/>
    <property type="match status" value="1"/>
</dbReference>
<protein>
    <recommendedName>
        <fullName evidence="4">Acyltransferase 3 domain-containing protein</fullName>
    </recommendedName>
</protein>
<feature type="transmembrane region" description="Helical" evidence="1">
    <location>
        <begin position="16"/>
        <end position="40"/>
    </location>
</feature>
<keyword evidence="1" id="KW-1133">Transmembrane helix</keyword>
<keyword evidence="3" id="KW-1185">Reference proteome</keyword>
<dbReference type="InterPro" id="IPR050879">
    <property type="entry name" value="Acyltransferase_3"/>
</dbReference>
<name>A0ABP0BKC5_9PEZI</name>
<feature type="transmembrane region" description="Helical" evidence="1">
    <location>
        <begin position="80"/>
        <end position="98"/>
    </location>
</feature>
<reference evidence="2 3" key="1">
    <citation type="submission" date="2024-01" db="EMBL/GenBank/DDBJ databases">
        <authorList>
            <person name="Allen C."/>
            <person name="Tagirdzhanova G."/>
        </authorList>
    </citation>
    <scope>NUCLEOTIDE SEQUENCE [LARGE SCALE GENOMIC DNA]</scope>
</reference>
<evidence type="ECO:0000313" key="2">
    <source>
        <dbReference type="EMBL" id="CAK7219962.1"/>
    </source>
</evidence>
<proteinExistence type="predicted"/>
<gene>
    <name evidence="2" type="ORF">SBRCBS47491_004028</name>
</gene>
<sequence>MTLSRLRTHIRQAANIMLAGYCLACGKWAAFEFLVGLFLAELHILRKASKSVFAVGHFLGYNRQLSHTVQRRILAASHNLYVAFHATILGVCLFVAGWPNEDADKSPGIRVLQVNTPAWFLRNADSQVVKGIVPADGDAIFEQKFWFGVTAVGIVWSCGELTAVRRLFETPPAQYCGRISYAMYLVHGPALDYFQEMVLGRPAVRYMADNSLVSTETGTGIKGWIGVETPTQRVLSWLVGVVVLGGIIVWIADLFWRFVDAPIVKLGQAVERACTRPIHAQSVSLEAKEHNLSSEEGISVLVG</sequence>
<evidence type="ECO:0008006" key="4">
    <source>
        <dbReference type="Google" id="ProtNLM"/>
    </source>
</evidence>
<evidence type="ECO:0000313" key="3">
    <source>
        <dbReference type="Proteomes" id="UP001642406"/>
    </source>
</evidence>
<keyword evidence="1" id="KW-0472">Membrane</keyword>
<feature type="transmembrane region" description="Helical" evidence="1">
    <location>
        <begin position="234"/>
        <end position="256"/>
    </location>
</feature>
<keyword evidence="1" id="KW-0812">Transmembrane</keyword>
<dbReference type="Proteomes" id="UP001642406">
    <property type="component" value="Unassembled WGS sequence"/>
</dbReference>
<dbReference type="EMBL" id="CAWUHC010000029">
    <property type="protein sequence ID" value="CAK7219962.1"/>
    <property type="molecule type" value="Genomic_DNA"/>
</dbReference>